<dbReference type="InterPro" id="IPR015424">
    <property type="entry name" value="PyrdxlP-dep_Trfase"/>
</dbReference>
<dbReference type="InterPro" id="IPR000524">
    <property type="entry name" value="Tscrpt_reg_HTH_GntR"/>
</dbReference>
<dbReference type="GO" id="GO:0003677">
    <property type="term" value="F:DNA binding"/>
    <property type="evidence" value="ECO:0007669"/>
    <property type="project" value="UniProtKB-KW"/>
</dbReference>
<dbReference type="STRING" id="1777140.AWB79_04496"/>
<keyword evidence="3" id="KW-0805">Transcription regulation</keyword>
<dbReference type="InterPro" id="IPR051446">
    <property type="entry name" value="HTH_trans_reg/aminotransferase"/>
</dbReference>
<dbReference type="Pfam" id="PF00392">
    <property type="entry name" value="GntR"/>
    <property type="match status" value="1"/>
</dbReference>
<keyword evidence="4" id="KW-0238">DNA-binding</keyword>
<comment type="similarity">
    <text evidence="1">In the C-terminal section; belongs to the class-I pyridoxal-phosphate-dependent aminotransferase family.</text>
</comment>
<dbReference type="Proteomes" id="UP000054851">
    <property type="component" value="Unassembled WGS sequence"/>
</dbReference>
<dbReference type="SMART" id="SM00345">
    <property type="entry name" value="HTH_GNTR"/>
    <property type="match status" value="1"/>
</dbReference>
<dbReference type="Gene3D" id="3.90.1150.10">
    <property type="entry name" value="Aspartate Aminotransferase, domain 1"/>
    <property type="match status" value="1"/>
</dbReference>
<keyword evidence="2" id="KW-0663">Pyridoxal phosphate</keyword>
<dbReference type="CDD" id="cd07377">
    <property type="entry name" value="WHTH_GntR"/>
    <property type="match status" value="1"/>
</dbReference>
<dbReference type="CDD" id="cd00609">
    <property type="entry name" value="AAT_like"/>
    <property type="match status" value="1"/>
</dbReference>
<dbReference type="AlphaFoldDB" id="A0A158C059"/>
<dbReference type="EMBL" id="FCOA02000016">
    <property type="protein sequence ID" value="SAK75732.1"/>
    <property type="molecule type" value="Genomic_DNA"/>
</dbReference>
<dbReference type="PANTHER" id="PTHR46577:SF2">
    <property type="entry name" value="TRANSCRIPTIONAL REGULATORY PROTEIN"/>
    <property type="match status" value="1"/>
</dbReference>
<sequence>MKPVLSLDAGSETSLTMQIVAGIIREVEEKRWRPGARVPSIRAFASAHGVSTFTVVEAYDRLVAQGVLVARRGAGFYVSDRRFASPRKAAEKLDEKVTNGWLVRNFLGANEGAIHAGAGWLPETWFDSEGIARALRQLASHPEHLLGYGDARGFDRLREQIVRQLAEYEIETDVAGVMTTLGANQALDLVIRQFTQPGDVVMVDEPCYSDLLVALRMRDVETIGIPMTPAGPDVAAMEAALATNRPKLYFTNSRLHNPTGASYSSAAAYKVLKVAERHNCLIVEDDVSADLVQGAHFTLASMAQLKNVIYVGSFSKTIGAGLRVGFVVADHDVLEGLLYQKLVSGMSTPTVTERLVSAILSEGHYRKQTEQLRDRLAAAQEKTCRRLEASGFEVFCEPRSGMFVWAKAGGGVGGDSSRLAELALKERILLAPGHLFFAGRVKTGWLRFNVAHCNFDRLFNFLANSADR</sequence>
<dbReference type="RefSeq" id="WP_061169623.1">
    <property type="nucleotide sequence ID" value="NZ_FCOA02000016.1"/>
</dbReference>
<proteinExistence type="inferred from homology"/>
<dbReference type="Pfam" id="PF00155">
    <property type="entry name" value="Aminotran_1_2"/>
    <property type="match status" value="1"/>
</dbReference>
<name>A0A158C059_9BURK</name>
<dbReference type="InterPro" id="IPR015422">
    <property type="entry name" value="PyrdxlP-dep_Trfase_small"/>
</dbReference>
<evidence type="ECO:0000256" key="4">
    <source>
        <dbReference type="ARBA" id="ARBA00023125"/>
    </source>
</evidence>
<dbReference type="OrthoDB" id="9804020at2"/>
<comment type="caution">
    <text evidence="7">The sequence shown here is derived from an EMBL/GenBank/DDBJ whole genome shotgun (WGS) entry which is preliminary data.</text>
</comment>
<dbReference type="InterPro" id="IPR036390">
    <property type="entry name" value="WH_DNA-bd_sf"/>
</dbReference>
<dbReference type="GO" id="GO:0003700">
    <property type="term" value="F:DNA-binding transcription factor activity"/>
    <property type="evidence" value="ECO:0007669"/>
    <property type="project" value="InterPro"/>
</dbReference>
<dbReference type="SUPFAM" id="SSF53383">
    <property type="entry name" value="PLP-dependent transferases"/>
    <property type="match status" value="1"/>
</dbReference>
<evidence type="ECO:0000259" key="6">
    <source>
        <dbReference type="PROSITE" id="PS50949"/>
    </source>
</evidence>
<evidence type="ECO:0000256" key="5">
    <source>
        <dbReference type="ARBA" id="ARBA00023163"/>
    </source>
</evidence>
<dbReference type="InterPro" id="IPR015421">
    <property type="entry name" value="PyrdxlP-dep_Trfase_major"/>
</dbReference>
<evidence type="ECO:0000313" key="8">
    <source>
        <dbReference type="Proteomes" id="UP000054851"/>
    </source>
</evidence>
<protein>
    <submittedName>
        <fullName evidence="7">GntR family transcriptional regulator</fullName>
    </submittedName>
</protein>
<dbReference type="SUPFAM" id="SSF46785">
    <property type="entry name" value="Winged helix' DNA-binding domain"/>
    <property type="match status" value="1"/>
</dbReference>
<keyword evidence="8" id="KW-1185">Reference proteome</keyword>
<feature type="domain" description="HTH gntR-type" evidence="6">
    <location>
        <begin position="13"/>
        <end position="81"/>
    </location>
</feature>
<reference evidence="7" key="1">
    <citation type="submission" date="2016-01" db="EMBL/GenBank/DDBJ databases">
        <authorList>
            <person name="Peeters C."/>
        </authorList>
    </citation>
    <scope>NUCLEOTIDE SEQUENCE</scope>
    <source>
        <strain evidence="7">LMG 29322</strain>
    </source>
</reference>
<gene>
    <name evidence="7" type="ORF">AWB79_04496</name>
</gene>
<keyword evidence="5" id="KW-0804">Transcription</keyword>
<evidence type="ECO:0000256" key="1">
    <source>
        <dbReference type="ARBA" id="ARBA00005384"/>
    </source>
</evidence>
<dbReference type="InterPro" id="IPR004839">
    <property type="entry name" value="Aminotransferase_I/II_large"/>
</dbReference>
<dbReference type="Gene3D" id="3.40.640.10">
    <property type="entry name" value="Type I PLP-dependent aspartate aminotransferase-like (Major domain)"/>
    <property type="match status" value="1"/>
</dbReference>
<accession>A0A158C059</accession>
<dbReference type="GO" id="GO:0030170">
    <property type="term" value="F:pyridoxal phosphate binding"/>
    <property type="evidence" value="ECO:0007669"/>
    <property type="project" value="InterPro"/>
</dbReference>
<dbReference type="PANTHER" id="PTHR46577">
    <property type="entry name" value="HTH-TYPE TRANSCRIPTIONAL REGULATORY PROTEIN GABR"/>
    <property type="match status" value="1"/>
</dbReference>
<organism evidence="7 8">
    <name type="scientific">Caballeronia hypogeia</name>
    <dbReference type="NCBI Taxonomy" id="1777140"/>
    <lineage>
        <taxon>Bacteria</taxon>
        <taxon>Pseudomonadati</taxon>
        <taxon>Pseudomonadota</taxon>
        <taxon>Betaproteobacteria</taxon>
        <taxon>Burkholderiales</taxon>
        <taxon>Burkholderiaceae</taxon>
        <taxon>Caballeronia</taxon>
    </lineage>
</organism>
<evidence type="ECO:0000313" key="7">
    <source>
        <dbReference type="EMBL" id="SAK75732.1"/>
    </source>
</evidence>
<dbReference type="Gene3D" id="1.10.10.10">
    <property type="entry name" value="Winged helix-like DNA-binding domain superfamily/Winged helix DNA-binding domain"/>
    <property type="match status" value="1"/>
</dbReference>
<dbReference type="PROSITE" id="PS50949">
    <property type="entry name" value="HTH_GNTR"/>
    <property type="match status" value="1"/>
</dbReference>
<evidence type="ECO:0000256" key="2">
    <source>
        <dbReference type="ARBA" id="ARBA00022898"/>
    </source>
</evidence>
<evidence type="ECO:0000256" key="3">
    <source>
        <dbReference type="ARBA" id="ARBA00023015"/>
    </source>
</evidence>
<dbReference type="InterPro" id="IPR036388">
    <property type="entry name" value="WH-like_DNA-bd_sf"/>
</dbReference>